<feature type="non-terminal residue" evidence="1">
    <location>
        <position position="193"/>
    </location>
</feature>
<reference evidence="1" key="1">
    <citation type="submission" date="2021-02" db="EMBL/GenBank/DDBJ databases">
        <authorList>
            <person name="Dougan E. K."/>
            <person name="Rhodes N."/>
            <person name="Thang M."/>
            <person name="Chan C."/>
        </authorList>
    </citation>
    <scope>NUCLEOTIDE SEQUENCE</scope>
</reference>
<proteinExistence type="predicted"/>
<accession>A0A813DZ57</accession>
<name>A0A813DZ57_POLGL</name>
<organism evidence="1 2">
    <name type="scientific">Polarella glacialis</name>
    <name type="common">Dinoflagellate</name>
    <dbReference type="NCBI Taxonomy" id="89957"/>
    <lineage>
        <taxon>Eukaryota</taxon>
        <taxon>Sar</taxon>
        <taxon>Alveolata</taxon>
        <taxon>Dinophyceae</taxon>
        <taxon>Suessiales</taxon>
        <taxon>Suessiaceae</taxon>
        <taxon>Polarella</taxon>
    </lineage>
</organism>
<comment type="caution">
    <text evidence="1">The sequence shown here is derived from an EMBL/GenBank/DDBJ whole genome shotgun (WGS) entry which is preliminary data.</text>
</comment>
<sequence>MASAGLSLDKPSTVTEFLLAAVIQYAQCGAAYAANYILVGLITDAAPSIAILIWIDERSDSLILAVPYSVLLRTETDSPRETVQVSMAARDLKDFTQSIYADNEERWLIRLELLKGWPYIGGRSVPDLFGEPGSRLQLLRGHHGAPVHASRWSSGGSGGYYVHGSPGPQSRFCWGKSFRGACSDARPYWSSSR</sequence>
<dbReference type="AlphaFoldDB" id="A0A813DZ57"/>
<keyword evidence="2" id="KW-1185">Reference proteome</keyword>
<dbReference type="Proteomes" id="UP000654075">
    <property type="component" value="Unassembled WGS sequence"/>
</dbReference>
<dbReference type="EMBL" id="CAJNNV010006281">
    <property type="protein sequence ID" value="CAE8593355.1"/>
    <property type="molecule type" value="Genomic_DNA"/>
</dbReference>
<evidence type="ECO:0000313" key="1">
    <source>
        <dbReference type="EMBL" id="CAE8593355.1"/>
    </source>
</evidence>
<evidence type="ECO:0000313" key="2">
    <source>
        <dbReference type="Proteomes" id="UP000654075"/>
    </source>
</evidence>
<gene>
    <name evidence="1" type="ORF">PGLA1383_LOCUS11951</name>
</gene>
<protein>
    <submittedName>
        <fullName evidence="1">Uncharacterized protein</fullName>
    </submittedName>
</protein>